<reference evidence="4 5" key="1">
    <citation type="journal article" date="2019" name="Nat. Ecol. Evol.">
        <title>Megaphylogeny resolves global patterns of mushroom evolution.</title>
        <authorList>
            <person name="Varga T."/>
            <person name="Krizsan K."/>
            <person name="Foldi C."/>
            <person name="Dima B."/>
            <person name="Sanchez-Garcia M."/>
            <person name="Sanchez-Ramirez S."/>
            <person name="Szollosi G.J."/>
            <person name="Szarkandi J.G."/>
            <person name="Papp V."/>
            <person name="Albert L."/>
            <person name="Andreopoulos W."/>
            <person name="Angelini C."/>
            <person name="Antonin V."/>
            <person name="Barry K.W."/>
            <person name="Bougher N.L."/>
            <person name="Buchanan P."/>
            <person name="Buyck B."/>
            <person name="Bense V."/>
            <person name="Catcheside P."/>
            <person name="Chovatia M."/>
            <person name="Cooper J."/>
            <person name="Damon W."/>
            <person name="Desjardin D."/>
            <person name="Finy P."/>
            <person name="Geml J."/>
            <person name="Haridas S."/>
            <person name="Hughes K."/>
            <person name="Justo A."/>
            <person name="Karasinski D."/>
            <person name="Kautmanova I."/>
            <person name="Kiss B."/>
            <person name="Kocsube S."/>
            <person name="Kotiranta H."/>
            <person name="LaButti K.M."/>
            <person name="Lechner B.E."/>
            <person name="Liimatainen K."/>
            <person name="Lipzen A."/>
            <person name="Lukacs Z."/>
            <person name="Mihaltcheva S."/>
            <person name="Morgado L.N."/>
            <person name="Niskanen T."/>
            <person name="Noordeloos M.E."/>
            <person name="Ohm R.A."/>
            <person name="Ortiz-Santana B."/>
            <person name="Ovrebo C."/>
            <person name="Racz N."/>
            <person name="Riley R."/>
            <person name="Savchenko A."/>
            <person name="Shiryaev A."/>
            <person name="Soop K."/>
            <person name="Spirin V."/>
            <person name="Szebenyi C."/>
            <person name="Tomsovsky M."/>
            <person name="Tulloss R.E."/>
            <person name="Uehling J."/>
            <person name="Grigoriev I.V."/>
            <person name="Vagvolgyi C."/>
            <person name="Papp T."/>
            <person name="Martin F.M."/>
            <person name="Miettinen O."/>
            <person name="Hibbett D.S."/>
            <person name="Nagy L.G."/>
        </authorList>
    </citation>
    <scope>NUCLEOTIDE SEQUENCE [LARGE SCALE GENOMIC DNA]</scope>
    <source>
        <strain evidence="4 5">FP101781</strain>
    </source>
</reference>
<evidence type="ECO:0000259" key="3">
    <source>
        <dbReference type="Pfam" id="PF20151"/>
    </source>
</evidence>
<feature type="domain" description="DUF6533" evidence="3">
    <location>
        <begin position="31"/>
        <end position="75"/>
    </location>
</feature>
<feature type="transmembrane region" description="Helical" evidence="2">
    <location>
        <begin position="182"/>
        <end position="205"/>
    </location>
</feature>
<comment type="caution">
    <text evidence="4">The sequence shown here is derived from an EMBL/GenBank/DDBJ whole genome shotgun (WGS) entry which is preliminary data.</text>
</comment>
<feature type="region of interest" description="Disordered" evidence="1">
    <location>
        <begin position="299"/>
        <end position="354"/>
    </location>
</feature>
<protein>
    <recommendedName>
        <fullName evidence="3">DUF6533 domain-containing protein</fullName>
    </recommendedName>
</protein>
<evidence type="ECO:0000256" key="1">
    <source>
        <dbReference type="SAM" id="MobiDB-lite"/>
    </source>
</evidence>
<dbReference type="EMBL" id="QPFP01000104">
    <property type="protein sequence ID" value="TEB21697.1"/>
    <property type="molecule type" value="Genomic_DNA"/>
</dbReference>
<evidence type="ECO:0000256" key="2">
    <source>
        <dbReference type="SAM" id="Phobius"/>
    </source>
</evidence>
<dbReference type="AlphaFoldDB" id="A0A4Y7SIH6"/>
<keyword evidence="2" id="KW-0472">Membrane</keyword>
<evidence type="ECO:0000313" key="5">
    <source>
        <dbReference type="Proteomes" id="UP000298030"/>
    </source>
</evidence>
<keyword evidence="2" id="KW-0812">Transmembrane</keyword>
<feature type="transmembrane region" description="Helical" evidence="2">
    <location>
        <begin position="66"/>
        <end position="85"/>
    </location>
</feature>
<dbReference type="InterPro" id="IPR045340">
    <property type="entry name" value="DUF6533"/>
</dbReference>
<accession>A0A4Y7SIH6</accession>
<dbReference type="Pfam" id="PF20151">
    <property type="entry name" value="DUF6533"/>
    <property type="match status" value="1"/>
</dbReference>
<organism evidence="4 5">
    <name type="scientific">Coprinellus micaceus</name>
    <name type="common">Glistening ink-cap mushroom</name>
    <name type="synonym">Coprinus micaceus</name>
    <dbReference type="NCBI Taxonomy" id="71717"/>
    <lineage>
        <taxon>Eukaryota</taxon>
        <taxon>Fungi</taxon>
        <taxon>Dikarya</taxon>
        <taxon>Basidiomycota</taxon>
        <taxon>Agaricomycotina</taxon>
        <taxon>Agaricomycetes</taxon>
        <taxon>Agaricomycetidae</taxon>
        <taxon>Agaricales</taxon>
        <taxon>Agaricineae</taxon>
        <taxon>Psathyrellaceae</taxon>
        <taxon>Coprinellus</taxon>
    </lineage>
</organism>
<dbReference type="Proteomes" id="UP000298030">
    <property type="component" value="Unassembled WGS sequence"/>
</dbReference>
<name>A0A4Y7SIH6_COPMI</name>
<gene>
    <name evidence="4" type="ORF">FA13DRAFT_1741620</name>
</gene>
<sequence length="354" mass="39753">MDPTVESLDQETIEMIIAGGKQFQVYQEQTYVFMAAYVAWLYYHVTTLDDEVAHIWPSPRLKFGKVLWLLTRYSTTFAMVVDMFSYPNYLTRVWPSCTHQNTLGMLARASSEGIIWLCLYALLKGKKVFLYLLVALYLGFLIPIQTLVYMNLATREAGPLSWFDEHLGWPCNYSAPLRRDLFAVAGYVALTRSLVVAIAGGVTVFVRYKNQRNNLMMVIRREGGLYLISATLLIFVNGIVMTPGIPTSPLQWVVPSLRWVFVTIFADRLLVQMRKVDDPGTRAALTTLMFHHDNKRTGLSGGSEDFSDDYGNAEGVHEMREVEGAQGKSVTDGSGSSDTRRGSGVELRRQGTAA</sequence>
<proteinExistence type="predicted"/>
<feature type="transmembrane region" description="Helical" evidence="2">
    <location>
        <begin position="225"/>
        <end position="246"/>
    </location>
</feature>
<keyword evidence="5" id="KW-1185">Reference proteome</keyword>
<evidence type="ECO:0000313" key="4">
    <source>
        <dbReference type="EMBL" id="TEB21697.1"/>
    </source>
</evidence>
<feature type="compositionally biased region" description="Basic and acidic residues" evidence="1">
    <location>
        <begin position="338"/>
        <end position="354"/>
    </location>
</feature>
<feature type="transmembrane region" description="Helical" evidence="2">
    <location>
        <begin position="130"/>
        <end position="152"/>
    </location>
</feature>
<keyword evidence="2" id="KW-1133">Transmembrane helix</keyword>